<evidence type="ECO:0000256" key="3">
    <source>
        <dbReference type="ARBA" id="ARBA00022692"/>
    </source>
</evidence>
<evidence type="ECO:0000256" key="9">
    <source>
        <dbReference type="SAM" id="Phobius"/>
    </source>
</evidence>
<evidence type="ECO:0000256" key="1">
    <source>
        <dbReference type="ARBA" id="ARBA00004141"/>
    </source>
</evidence>
<dbReference type="PIRSF" id="PIRSF000178">
    <property type="entry name" value="SDH_cyt_b560"/>
    <property type="match status" value="1"/>
</dbReference>
<evidence type="ECO:0000256" key="4">
    <source>
        <dbReference type="ARBA" id="ARBA00022723"/>
    </source>
</evidence>
<dbReference type="GO" id="GO:0046872">
    <property type="term" value="F:metal ion binding"/>
    <property type="evidence" value="ECO:0007669"/>
    <property type="project" value="UniProtKB-KW"/>
</dbReference>
<evidence type="ECO:0000256" key="7">
    <source>
        <dbReference type="ARBA" id="ARBA00023136"/>
    </source>
</evidence>
<dbReference type="PANTHER" id="PTHR10978:SF5">
    <property type="entry name" value="SUCCINATE DEHYDROGENASE CYTOCHROME B560 SUBUNIT, MITOCHONDRIAL"/>
    <property type="match status" value="1"/>
</dbReference>
<dbReference type="SUPFAM" id="SSF81343">
    <property type="entry name" value="Fumarate reductase respiratory complex transmembrane subunits"/>
    <property type="match status" value="1"/>
</dbReference>
<dbReference type="PANTHER" id="PTHR10978">
    <property type="entry name" value="SUCCINATE DEHYDROGENASE CYTOCHROME B560 SUBUNIT"/>
    <property type="match status" value="1"/>
</dbReference>
<proteinExistence type="predicted"/>
<dbReference type="PROSITE" id="PS01000">
    <property type="entry name" value="SDH_CYT_1"/>
    <property type="match status" value="1"/>
</dbReference>
<accession>A0A0E3M6M5</accession>
<geneLocation type="mitochondrion" evidence="10"/>
<dbReference type="InterPro" id="IPR034804">
    <property type="entry name" value="SQR/QFR_C/D"/>
</dbReference>
<dbReference type="InterPro" id="IPR014314">
    <property type="entry name" value="Succ_DH_cytb556"/>
</dbReference>
<keyword evidence="7 9" id="KW-0472">Membrane</keyword>
<comment type="subcellular location">
    <subcellularLocation>
        <location evidence="1">Membrane</location>
        <topology evidence="1">Multi-pass membrane protein</topology>
    </subcellularLocation>
</comment>
<dbReference type="GO" id="GO:0006099">
    <property type="term" value="P:tricarboxylic acid cycle"/>
    <property type="evidence" value="ECO:0007669"/>
    <property type="project" value="InterPro"/>
</dbReference>
<keyword evidence="6 8" id="KW-0408">Iron</keyword>
<keyword evidence="2 8" id="KW-0349">Heme</keyword>
<evidence type="ECO:0000256" key="8">
    <source>
        <dbReference type="PIRSR" id="PIRSR000178-1"/>
    </source>
</evidence>
<feature type="binding site" description="axial binding residue" evidence="8">
    <location>
        <position position="85"/>
    </location>
    <ligand>
        <name>heme</name>
        <dbReference type="ChEBI" id="CHEBI:30413"/>
        <note>ligand shared with second transmembrane subunit</note>
    </ligand>
    <ligandPart>
        <name>Fe</name>
        <dbReference type="ChEBI" id="CHEBI:18248"/>
    </ligandPart>
</feature>
<dbReference type="NCBIfam" id="TIGR02970">
    <property type="entry name" value="succ_dehyd_cytB"/>
    <property type="match status" value="1"/>
</dbReference>
<evidence type="ECO:0000313" key="10">
    <source>
        <dbReference type="EMBL" id="AKA66479.1"/>
    </source>
</evidence>
<dbReference type="Pfam" id="PF01127">
    <property type="entry name" value="Sdh_cyt"/>
    <property type="match status" value="1"/>
</dbReference>
<gene>
    <name evidence="10" type="primary">sdh3</name>
</gene>
<dbReference type="Gene3D" id="1.20.1300.10">
    <property type="entry name" value="Fumarate reductase/succinate dehydrogenase, transmembrane subunit"/>
    <property type="match status" value="1"/>
</dbReference>
<dbReference type="GO" id="GO:0009055">
    <property type="term" value="F:electron transfer activity"/>
    <property type="evidence" value="ECO:0007669"/>
    <property type="project" value="InterPro"/>
</dbReference>
<dbReference type="GeneID" id="24143467"/>
<evidence type="ECO:0000256" key="5">
    <source>
        <dbReference type="ARBA" id="ARBA00022989"/>
    </source>
</evidence>
<protein>
    <submittedName>
        <fullName evidence="10">Succinate:cytochrome c oxidoreductase subunit 3</fullName>
    </submittedName>
</protein>
<keyword evidence="3 9" id="KW-0812">Transmembrane</keyword>
<keyword evidence="5 9" id="KW-1133">Transmembrane helix</keyword>
<evidence type="ECO:0000256" key="6">
    <source>
        <dbReference type="ARBA" id="ARBA00023004"/>
    </source>
</evidence>
<name>A0A0E3M6M5_BANFU</name>
<evidence type="ECO:0000256" key="2">
    <source>
        <dbReference type="ARBA" id="ARBA00022617"/>
    </source>
</evidence>
<dbReference type="InterPro" id="IPR018495">
    <property type="entry name" value="Succ_DH_cyt_bsu_CS"/>
</dbReference>
<dbReference type="InterPro" id="IPR000701">
    <property type="entry name" value="SuccDH_FuR_B_TM-su"/>
</dbReference>
<dbReference type="GO" id="GO:0006121">
    <property type="term" value="P:mitochondrial electron transport, succinate to ubiquinone"/>
    <property type="evidence" value="ECO:0007669"/>
    <property type="project" value="TreeGrafter"/>
</dbReference>
<sequence length="129" mass="14819">MYNINRPISPHLTVYNAQKSSVSSIWHRISGAIMFNLIISPTFLLNFFIFVPHSSILINFASNCLVLDWILPGFLSIIYVIFLYHISNGVRHLLWDSVMHVNTNKMSKDSNSLLIFVLGTVLLKFLTEY</sequence>
<keyword evidence="10" id="KW-0496">Mitochondrion</keyword>
<dbReference type="AlphaFoldDB" id="A0A0E3M6M5"/>
<dbReference type="GO" id="GO:0016020">
    <property type="term" value="C:membrane"/>
    <property type="evidence" value="ECO:0007669"/>
    <property type="project" value="UniProtKB-SubCell"/>
</dbReference>
<comment type="cofactor">
    <cofactor evidence="8">
        <name>heme</name>
        <dbReference type="ChEBI" id="CHEBI:30413"/>
    </cofactor>
    <text evidence="8">The heme is bound between the two transmembrane subunits.</text>
</comment>
<dbReference type="RefSeq" id="YP_009132714.1">
    <property type="nucleotide sequence ID" value="NC_026905.1"/>
</dbReference>
<keyword evidence="4 8" id="KW-0479">Metal-binding</keyword>
<dbReference type="CDD" id="cd03499">
    <property type="entry name" value="SQR_TypeC_SdhC"/>
    <property type="match status" value="1"/>
</dbReference>
<dbReference type="EMBL" id="KP710961">
    <property type="protein sequence ID" value="AKA66479.1"/>
    <property type="molecule type" value="Genomic_DNA"/>
</dbReference>
<organism evidence="10">
    <name type="scientific">Bangia fuscopurpurea</name>
    <name type="common">Red alga</name>
    <name type="synonym">Conferva fuscopurpurea</name>
    <dbReference type="NCBI Taxonomy" id="101920"/>
    <lineage>
        <taxon>Eukaryota</taxon>
        <taxon>Rhodophyta</taxon>
        <taxon>Bangiophyceae</taxon>
        <taxon>Bangiales</taxon>
        <taxon>Bangiaceae</taxon>
        <taxon>Bangia</taxon>
    </lineage>
</organism>
<feature type="transmembrane region" description="Helical" evidence="9">
    <location>
        <begin position="69"/>
        <end position="90"/>
    </location>
</feature>
<reference evidence="10" key="1">
    <citation type="submission" date="2015-01" db="EMBL/GenBank/DDBJ databases">
        <title>Complete Mitochondrial Genome of Bangia fuscopurpurea OUPT01: Insights of Evolution And Variant Exploration Among Bangiaceae Algae.</title>
        <authorList>
            <person name="Bi G."/>
            <person name="Cao M."/>
            <person name="Mao Y."/>
        </authorList>
    </citation>
    <scope>NUCLEOTIDE SEQUENCE</scope>
    <source>
        <strain evidence="10">OUPT01</strain>
    </source>
</reference>
<dbReference type="GO" id="GO:0005739">
    <property type="term" value="C:mitochondrion"/>
    <property type="evidence" value="ECO:0007669"/>
    <property type="project" value="GOC"/>
</dbReference>
<dbReference type="PROSITE" id="PS01001">
    <property type="entry name" value="SDH_CYT_2"/>
    <property type="match status" value="1"/>
</dbReference>
<feature type="transmembrane region" description="Helical" evidence="9">
    <location>
        <begin position="29"/>
        <end position="49"/>
    </location>
</feature>